<reference evidence="1 2" key="1">
    <citation type="journal article" date="2019" name="Sci. Rep.">
        <title>Orb-weaving spider Araneus ventricosus genome elucidates the spidroin gene catalogue.</title>
        <authorList>
            <person name="Kono N."/>
            <person name="Nakamura H."/>
            <person name="Ohtoshi R."/>
            <person name="Moran D.A.P."/>
            <person name="Shinohara A."/>
            <person name="Yoshida Y."/>
            <person name="Fujiwara M."/>
            <person name="Mori M."/>
            <person name="Tomita M."/>
            <person name="Arakawa K."/>
        </authorList>
    </citation>
    <scope>NUCLEOTIDE SEQUENCE [LARGE SCALE GENOMIC DNA]</scope>
</reference>
<dbReference type="EMBL" id="BGPR01004525">
    <property type="protein sequence ID" value="GBN00549.1"/>
    <property type="molecule type" value="Genomic_DNA"/>
</dbReference>
<protein>
    <submittedName>
        <fullName evidence="1">Uncharacterized protein</fullName>
    </submittedName>
</protein>
<dbReference type="Proteomes" id="UP000499080">
    <property type="component" value="Unassembled WGS sequence"/>
</dbReference>
<proteinExistence type="predicted"/>
<evidence type="ECO:0000313" key="1">
    <source>
        <dbReference type="EMBL" id="GBN00549.1"/>
    </source>
</evidence>
<gene>
    <name evidence="1" type="ORF">AVEN_61457_1</name>
</gene>
<dbReference type="AlphaFoldDB" id="A0A4Y2KEZ4"/>
<comment type="caution">
    <text evidence="1">The sequence shown here is derived from an EMBL/GenBank/DDBJ whole genome shotgun (WGS) entry which is preliminary data.</text>
</comment>
<keyword evidence="2" id="KW-1185">Reference proteome</keyword>
<name>A0A4Y2KEZ4_ARAVE</name>
<organism evidence="1 2">
    <name type="scientific">Araneus ventricosus</name>
    <name type="common">Orbweaver spider</name>
    <name type="synonym">Epeira ventricosa</name>
    <dbReference type="NCBI Taxonomy" id="182803"/>
    <lineage>
        <taxon>Eukaryota</taxon>
        <taxon>Metazoa</taxon>
        <taxon>Ecdysozoa</taxon>
        <taxon>Arthropoda</taxon>
        <taxon>Chelicerata</taxon>
        <taxon>Arachnida</taxon>
        <taxon>Araneae</taxon>
        <taxon>Araneomorphae</taxon>
        <taxon>Entelegynae</taxon>
        <taxon>Araneoidea</taxon>
        <taxon>Araneidae</taxon>
        <taxon>Araneus</taxon>
    </lineage>
</organism>
<evidence type="ECO:0000313" key="2">
    <source>
        <dbReference type="Proteomes" id="UP000499080"/>
    </source>
</evidence>
<sequence>MSVGVPGLLNDSRCDSSSAEVGVLVAITDSSPTPPQRSSYYHRTEVTRSPSLLYPPGKRDPAYLSGDITYKSSTNSWCSPGEEKADLKYVSLFR</sequence>
<accession>A0A4Y2KEZ4</accession>